<dbReference type="PANTHER" id="PTHR43861">
    <property type="entry name" value="TRANS-ACONITATE 2-METHYLTRANSFERASE-RELATED"/>
    <property type="match status" value="1"/>
</dbReference>
<keyword evidence="1 4" id="KW-0489">Methyltransferase</keyword>
<dbReference type="Pfam" id="PF13649">
    <property type="entry name" value="Methyltransf_25"/>
    <property type="match status" value="1"/>
</dbReference>
<dbReference type="OrthoDB" id="9810247at2"/>
<dbReference type="SUPFAM" id="SSF53335">
    <property type="entry name" value="S-adenosyl-L-methionine-dependent methyltransferases"/>
    <property type="match status" value="1"/>
</dbReference>
<dbReference type="InterPro" id="IPR029063">
    <property type="entry name" value="SAM-dependent_MTases_sf"/>
</dbReference>
<evidence type="ECO:0000256" key="1">
    <source>
        <dbReference type="ARBA" id="ARBA00022603"/>
    </source>
</evidence>
<evidence type="ECO:0000313" key="5">
    <source>
        <dbReference type="Proteomes" id="UP000004217"/>
    </source>
</evidence>
<dbReference type="PATRIC" id="fig|700597.3.peg.810"/>
<protein>
    <submittedName>
        <fullName evidence="4">Type 11 methyltransferase</fullName>
    </submittedName>
</protein>
<dbReference type="RefSeq" id="WP_007491731.1">
    <property type="nucleotide sequence ID" value="NZ_AGBF01000007.1"/>
</dbReference>
<keyword evidence="5" id="KW-1185">Reference proteome</keyword>
<dbReference type="Proteomes" id="UP000004217">
    <property type="component" value="Unassembled WGS sequence"/>
</dbReference>
<dbReference type="Gene3D" id="3.40.50.150">
    <property type="entry name" value="Vaccinia Virus protein VP39"/>
    <property type="match status" value="1"/>
</dbReference>
<name>G2G5S9_9ACTN</name>
<comment type="caution">
    <text evidence="4">The sequence shown here is derived from an EMBL/GenBank/DDBJ whole genome shotgun (WGS) entry which is preliminary data.</text>
</comment>
<evidence type="ECO:0000259" key="3">
    <source>
        <dbReference type="Pfam" id="PF13649"/>
    </source>
</evidence>
<dbReference type="AlphaFoldDB" id="G2G5S9"/>
<dbReference type="CDD" id="cd02440">
    <property type="entry name" value="AdoMet_MTases"/>
    <property type="match status" value="1"/>
</dbReference>
<feature type="domain" description="Methyltransferase" evidence="3">
    <location>
        <begin position="42"/>
        <end position="138"/>
    </location>
</feature>
<accession>G2G5S9</accession>
<evidence type="ECO:0000256" key="2">
    <source>
        <dbReference type="ARBA" id="ARBA00022679"/>
    </source>
</evidence>
<evidence type="ECO:0000313" key="4">
    <source>
        <dbReference type="EMBL" id="EGX61018.1"/>
    </source>
</evidence>
<dbReference type="InterPro" id="IPR041698">
    <property type="entry name" value="Methyltransf_25"/>
</dbReference>
<dbReference type="GO" id="GO:0017000">
    <property type="term" value="P:antibiotic biosynthetic process"/>
    <property type="evidence" value="ECO:0007669"/>
    <property type="project" value="UniProtKB-ARBA"/>
</dbReference>
<keyword evidence="2 4" id="KW-0808">Transferase</keyword>
<organism evidence="4 5">
    <name type="scientific">Streptomyces zinciresistens K42</name>
    <dbReference type="NCBI Taxonomy" id="700597"/>
    <lineage>
        <taxon>Bacteria</taxon>
        <taxon>Bacillati</taxon>
        <taxon>Actinomycetota</taxon>
        <taxon>Actinomycetes</taxon>
        <taxon>Kitasatosporales</taxon>
        <taxon>Streptomycetaceae</taxon>
        <taxon>Streptomyces</taxon>
    </lineage>
</organism>
<proteinExistence type="predicted"/>
<reference evidence="4 5" key="1">
    <citation type="submission" date="2011-08" db="EMBL/GenBank/DDBJ databases">
        <authorList>
            <person name="Lin Y."/>
            <person name="Hao X."/>
            <person name="Johnstone L."/>
            <person name="Miller S.J."/>
            <person name="Wei G."/>
            <person name="Rensing C."/>
        </authorList>
    </citation>
    <scope>NUCLEOTIDE SEQUENCE [LARGE SCALE GENOMIC DNA]</scope>
    <source>
        <strain evidence="4 5">K42</strain>
    </source>
</reference>
<dbReference type="GO" id="GO:0032259">
    <property type="term" value="P:methylation"/>
    <property type="evidence" value="ECO:0007669"/>
    <property type="project" value="UniProtKB-KW"/>
</dbReference>
<dbReference type="GO" id="GO:0008168">
    <property type="term" value="F:methyltransferase activity"/>
    <property type="evidence" value="ECO:0007669"/>
    <property type="project" value="UniProtKB-KW"/>
</dbReference>
<gene>
    <name evidence="4" type="ORF">SZN_04166</name>
</gene>
<dbReference type="PANTHER" id="PTHR43861:SF1">
    <property type="entry name" value="TRANS-ACONITATE 2-METHYLTRANSFERASE"/>
    <property type="match status" value="1"/>
</dbReference>
<dbReference type="EMBL" id="AGBF01000007">
    <property type="protein sequence ID" value="EGX61018.1"/>
    <property type="molecule type" value="Genomic_DNA"/>
</dbReference>
<sequence length="203" mass="22467">MNRIEKAAINNPARRALQRLYEVPTLLKLAGGPLPPGAKAAELGCGPGYGTKLILDRFRAAHVDAVDLDPYMITKARRRLAREMHRVRLAVGDATDLRTAFGAADSSYEAVFDFAIIHHIPDWRSALTETARALKPGGLFVFEEVTAHALARPSYRLLFDHPTEDRFTAEQFLAELPRHGLAVRGSLTRIRGDYLLGAAVRSR</sequence>